<dbReference type="Gene3D" id="1.10.287.950">
    <property type="entry name" value="Methyl-accepting chemotaxis protein"/>
    <property type="match status" value="1"/>
</dbReference>
<comment type="subcellular location">
    <subcellularLocation>
        <location evidence="1">Membrane</location>
        <topology evidence="1">Multi-pass membrane protein</topology>
    </subcellularLocation>
</comment>
<accession>A0A1W1II53</accession>
<feature type="transmembrane region" description="Helical" evidence="5">
    <location>
        <begin position="779"/>
        <end position="798"/>
    </location>
</feature>
<dbReference type="InterPro" id="IPR017500">
    <property type="entry name" value="Phage_infect_YhgE_N"/>
</dbReference>
<organism evidence="7 8">
    <name type="scientific">Trichococcus pasteurii</name>
    <dbReference type="NCBI Taxonomy" id="43064"/>
    <lineage>
        <taxon>Bacteria</taxon>
        <taxon>Bacillati</taxon>
        <taxon>Bacillota</taxon>
        <taxon>Bacilli</taxon>
        <taxon>Lactobacillales</taxon>
        <taxon>Carnobacteriaceae</taxon>
        <taxon>Trichococcus</taxon>
    </lineage>
</organism>
<evidence type="ECO:0000313" key="8">
    <source>
        <dbReference type="Proteomes" id="UP000195985"/>
    </source>
</evidence>
<evidence type="ECO:0000256" key="3">
    <source>
        <dbReference type="ARBA" id="ARBA00022989"/>
    </source>
</evidence>
<proteinExistence type="predicted"/>
<dbReference type="EMBL" id="FWEY01000008">
    <property type="protein sequence ID" value="SLM52708.1"/>
    <property type="molecule type" value="Genomic_DNA"/>
</dbReference>
<dbReference type="OrthoDB" id="9811483at2"/>
<evidence type="ECO:0000256" key="4">
    <source>
        <dbReference type="ARBA" id="ARBA00023136"/>
    </source>
</evidence>
<dbReference type="InterPro" id="IPR011049">
    <property type="entry name" value="Serralysin-like_metalloprot_C"/>
</dbReference>
<feature type="transmembrane region" description="Helical" evidence="5">
    <location>
        <begin position="835"/>
        <end position="855"/>
    </location>
</feature>
<dbReference type="Gene3D" id="3.40.1710.10">
    <property type="entry name" value="abc type-2 transporter like domain"/>
    <property type="match status" value="1"/>
</dbReference>
<evidence type="ECO:0000259" key="6">
    <source>
        <dbReference type="Pfam" id="PF12698"/>
    </source>
</evidence>
<dbReference type="GO" id="GO:0016020">
    <property type="term" value="C:membrane"/>
    <property type="evidence" value="ECO:0007669"/>
    <property type="project" value="UniProtKB-SubCell"/>
</dbReference>
<dbReference type="GO" id="GO:0140359">
    <property type="term" value="F:ABC-type transporter activity"/>
    <property type="evidence" value="ECO:0007669"/>
    <property type="project" value="InterPro"/>
</dbReference>
<dbReference type="InterPro" id="IPR013525">
    <property type="entry name" value="ABC2_TM"/>
</dbReference>
<dbReference type="AlphaFoldDB" id="A0A1W1II53"/>
<dbReference type="NCBIfam" id="TIGR03061">
    <property type="entry name" value="pip_yhgE_Nterm"/>
    <property type="match status" value="1"/>
</dbReference>
<dbReference type="STRING" id="43064.SAMN04488086_10922"/>
<feature type="transmembrane region" description="Helical" evidence="5">
    <location>
        <begin position="719"/>
        <end position="740"/>
    </location>
</feature>
<feature type="domain" description="ABC-2 type transporter transmembrane" evidence="6">
    <location>
        <begin position="19"/>
        <end position="158"/>
    </location>
</feature>
<gene>
    <name evidence="7" type="ORF">TPAS_2402</name>
</gene>
<keyword evidence="3 5" id="KW-1133">Transmembrane helix</keyword>
<dbReference type="InterPro" id="IPR023908">
    <property type="entry name" value="xxxLxxG_rpt"/>
</dbReference>
<dbReference type="SUPFAM" id="SSF101967">
    <property type="entry name" value="Adhesin YadA, collagen-binding domain"/>
    <property type="match status" value="1"/>
</dbReference>
<dbReference type="PANTHER" id="PTHR43077">
    <property type="entry name" value="TRANSPORT PERMEASE YVFS-RELATED"/>
    <property type="match status" value="1"/>
</dbReference>
<dbReference type="RefSeq" id="WP_086943456.1">
    <property type="nucleotide sequence ID" value="NZ_FONM01000009.1"/>
</dbReference>
<evidence type="ECO:0000256" key="5">
    <source>
        <dbReference type="SAM" id="Phobius"/>
    </source>
</evidence>
<evidence type="ECO:0000313" key="7">
    <source>
        <dbReference type="EMBL" id="SLM52708.1"/>
    </source>
</evidence>
<dbReference type="PANTHER" id="PTHR43077:SF5">
    <property type="entry name" value="PHAGE INFECTION PROTEIN"/>
    <property type="match status" value="1"/>
</dbReference>
<keyword evidence="2 5" id="KW-0812">Transmembrane</keyword>
<dbReference type="Pfam" id="PF12698">
    <property type="entry name" value="ABC2_membrane_3"/>
    <property type="match status" value="1"/>
</dbReference>
<sequence>MLKQEWKSIFKTKKMLIILFGISLIPSLYTVLFLSSMWDPYGKLAELPVAVVNQDKAVSYNEETLAVGDSLVAGLEESEALDFDFVSQKEAEAGLADGSYYMALTIPDDFSKNATTLLDETPKPMELTYRTSAGRSYIASKLTASAANEIKDTISDEVTAIYAETVFDKLQTVAEGMTAAADGSGQLSDGTVQIKEGNESLTENLETLADSALTFRDGAETLAVGLQTYLSGVAQLDDGATALNDGTSKLAATMPALQTGVSQLNDGAAATAAGSASLSNGLSSLATNGHTLTAGMDSLNSGMDQLAEGSEALTAGLAALNTSLTSAEQQSKLVALQSGLDQMKIGIETLDSQLQQSNLSSDLATALAQLDGLSTALASFQTELNTITAATDPVSNSAAIMDAIAQSGTPLTAEQEAAVSQAVSEQLESIATEQSGSIQTIATGLTSLSGLSGTDASAIGQQIAALQSSISSLATGYADLYGGATALVSGFGQISQTSTALLSGSQSLQAAIGSAQSGSQKLASGMSQLTAGSEQLAEGGQSLAEGNAQVSAGLNSLNSQTGPLAAGAMELQEGTQALADGTLQLVKNGSLLSDGTSQLANGAVKISDGSGQLAEGSEQLNAGLTTLLSGTDELGAKLLDGSTALNEVDATENTYAMMAEPVIANQIETAPVVNNGTGMAPYMMSVALFVGAISLNLMYDSFTPRKYPKNGISWWASKISVLAVVGVCQSLIMVALLVNVNGLAPASIGKTLLLTILTALVSVSIVMLFNLLFDKVGSFLMLIFLILQLSGSGGTYPIQLSNSFFEAIHPYLPMTYSIDAYRQLFGIGGSISTDLVVLLTILIAFNLLIILFYSIKRKQLREEDFEHEEKSAALETQTA</sequence>
<feature type="transmembrane region" description="Helical" evidence="5">
    <location>
        <begin position="16"/>
        <end position="38"/>
    </location>
</feature>
<dbReference type="InterPro" id="IPR017501">
    <property type="entry name" value="Phage_infect_YhgE_C"/>
</dbReference>
<dbReference type="Proteomes" id="UP000195985">
    <property type="component" value="Unassembled WGS sequence"/>
</dbReference>
<keyword evidence="8" id="KW-1185">Reference proteome</keyword>
<keyword evidence="4 5" id="KW-0472">Membrane</keyword>
<dbReference type="NCBIfam" id="TIGR03062">
    <property type="entry name" value="pip_yhgE_Cterm"/>
    <property type="match status" value="1"/>
</dbReference>
<feature type="transmembrane region" description="Helical" evidence="5">
    <location>
        <begin position="752"/>
        <end position="772"/>
    </location>
</feature>
<protein>
    <recommendedName>
        <fullName evidence="6">ABC-2 type transporter transmembrane domain-containing protein</fullName>
    </recommendedName>
</protein>
<feature type="transmembrane region" description="Helical" evidence="5">
    <location>
        <begin position="679"/>
        <end position="699"/>
    </location>
</feature>
<dbReference type="NCBIfam" id="TIGR03057">
    <property type="entry name" value="xxxLxxG_by_4"/>
    <property type="match status" value="4"/>
</dbReference>
<reference evidence="8" key="1">
    <citation type="submission" date="2016-04" db="EMBL/GenBank/DDBJ databases">
        <authorList>
            <person name="Strepis N."/>
        </authorList>
    </citation>
    <scope>NUCLEOTIDE SEQUENCE [LARGE SCALE GENOMIC DNA]</scope>
</reference>
<name>A0A1W1II53_9LACT</name>
<evidence type="ECO:0000256" key="1">
    <source>
        <dbReference type="ARBA" id="ARBA00004141"/>
    </source>
</evidence>
<dbReference type="InterPro" id="IPR051328">
    <property type="entry name" value="T7SS_ABC-Transporter"/>
</dbReference>
<evidence type="ECO:0000256" key="2">
    <source>
        <dbReference type="ARBA" id="ARBA00022692"/>
    </source>
</evidence>